<dbReference type="Gene3D" id="1.10.287.130">
    <property type="match status" value="1"/>
</dbReference>
<dbReference type="SUPFAM" id="SSF55874">
    <property type="entry name" value="ATPase domain of HSP90 chaperone/DNA topoisomerase II/histidine kinase"/>
    <property type="match status" value="1"/>
</dbReference>
<dbReference type="InterPro" id="IPR036890">
    <property type="entry name" value="HATPase_C_sf"/>
</dbReference>
<comment type="catalytic activity">
    <reaction evidence="1">
        <text>ATP + protein L-histidine = ADP + protein N-phospho-L-histidine.</text>
        <dbReference type="EC" id="2.7.13.3"/>
    </reaction>
</comment>
<name>A0A930VC37_9ACTN</name>
<feature type="domain" description="Histidine kinase" evidence="13">
    <location>
        <begin position="223"/>
        <end position="432"/>
    </location>
</feature>
<evidence type="ECO:0000256" key="10">
    <source>
        <dbReference type="ARBA" id="ARBA00023136"/>
    </source>
</evidence>
<keyword evidence="5" id="KW-0808">Transferase</keyword>
<dbReference type="SUPFAM" id="SSF158472">
    <property type="entry name" value="HAMP domain-like"/>
    <property type="match status" value="1"/>
</dbReference>
<dbReference type="EMBL" id="JADKPN010000001">
    <property type="protein sequence ID" value="MBF4761841.1"/>
    <property type="molecule type" value="Genomic_DNA"/>
</dbReference>
<dbReference type="PROSITE" id="PS50885">
    <property type="entry name" value="HAMP"/>
    <property type="match status" value="1"/>
</dbReference>
<dbReference type="EC" id="2.7.13.3" evidence="3"/>
<dbReference type="PANTHER" id="PTHR45436:SF5">
    <property type="entry name" value="SENSOR HISTIDINE KINASE TRCS"/>
    <property type="match status" value="1"/>
</dbReference>
<dbReference type="SMART" id="SM00388">
    <property type="entry name" value="HisKA"/>
    <property type="match status" value="1"/>
</dbReference>
<evidence type="ECO:0000256" key="9">
    <source>
        <dbReference type="ARBA" id="ARBA00023012"/>
    </source>
</evidence>
<keyword evidence="10 12" id="KW-0472">Membrane</keyword>
<protein>
    <recommendedName>
        <fullName evidence="3">histidine kinase</fullName>
        <ecNumber evidence="3">2.7.13.3</ecNumber>
    </recommendedName>
</protein>
<dbReference type="GO" id="GO:0005886">
    <property type="term" value="C:plasma membrane"/>
    <property type="evidence" value="ECO:0007669"/>
    <property type="project" value="UniProtKB-SubCell"/>
</dbReference>
<evidence type="ECO:0000256" key="6">
    <source>
        <dbReference type="ARBA" id="ARBA00022692"/>
    </source>
</evidence>
<dbReference type="Gene3D" id="3.30.565.10">
    <property type="entry name" value="Histidine kinase-like ATPase, C-terminal domain"/>
    <property type="match status" value="1"/>
</dbReference>
<keyword evidence="8 12" id="KW-1133">Transmembrane helix</keyword>
<organism evidence="15 16">
    <name type="scientific">Nocardioides islandensis</name>
    <dbReference type="NCBI Taxonomy" id="433663"/>
    <lineage>
        <taxon>Bacteria</taxon>
        <taxon>Bacillati</taxon>
        <taxon>Actinomycetota</taxon>
        <taxon>Actinomycetes</taxon>
        <taxon>Propionibacteriales</taxon>
        <taxon>Nocardioidaceae</taxon>
        <taxon>Nocardioides</taxon>
    </lineage>
</organism>
<dbReference type="InterPro" id="IPR003661">
    <property type="entry name" value="HisK_dim/P_dom"/>
</dbReference>
<evidence type="ECO:0000256" key="1">
    <source>
        <dbReference type="ARBA" id="ARBA00000085"/>
    </source>
</evidence>
<feature type="transmembrane region" description="Helical" evidence="12">
    <location>
        <begin position="139"/>
        <end position="162"/>
    </location>
</feature>
<dbReference type="InterPro" id="IPR003594">
    <property type="entry name" value="HATPase_dom"/>
</dbReference>
<dbReference type="Pfam" id="PF00512">
    <property type="entry name" value="HisKA"/>
    <property type="match status" value="1"/>
</dbReference>
<proteinExistence type="predicted"/>
<comment type="subcellular location">
    <subcellularLocation>
        <location evidence="2">Cell membrane</location>
    </subcellularLocation>
</comment>
<evidence type="ECO:0000259" key="13">
    <source>
        <dbReference type="PROSITE" id="PS50109"/>
    </source>
</evidence>
<evidence type="ECO:0000313" key="15">
    <source>
        <dbReference type="EMBL" id="MBF4761841.1"/>
    </source>
</evidence>
<reference evidence="15" key="1">
    <citation type="submission" date="2020-11" db="EMBL/GenBank/DDBJ databases">
        <title>Nocardioides sp. nov., isolated from Soil of Cynanchum wilfordii Hemsley rhizosphere.</title>
        <authorList>
            <person name="Lee J.-S."/>
            <person name="Suh M.K."/>
            <person name="Kim J.-S."/>
        </authorList>
    </citation>
    <scope>NUCLEOTIDE SEQUENCE</scope>
    <source>
        <strain evidence="15">KCTC 19275</strain>
    </source>
</reference>
<evidence type="ECO:0000259" key="14">
    <source>
        <dbReference type="PROSITE" id="PS50885"/>
    </source>
</evidence>
<feature type="domain" description="HAMP" evidence="14">
    <location>
        <begin position="163"/>
        <end position="215"/>
    </location>
</feature>
<comment type="caution">
    <text evidence="15">The sequence shown here is derived from an EMBL/GenBank/DDBJ whole genome shotgun (WGS) entry which is preliminary data.</text>
</comment>
<dbReference type="Gene3D" id="6.10.340.10">
    <property type="match status" value="1"/>
</dbReference>
<sequence>MAVGLAVALVALAVFLTVRLQMQASLDDSLLDRAKKAAETNLLTNATQDRIPSAWFGAADVRVGFVDAAGRILTVDAGPGIPLGAPELDVAAGKSTQSIRTINAGTIHYRVAAVPYQDQDMALILAQSLSPQETVLKRLGAVMLLFGLAGVIGAAAAGWGVARNGLRPVRRLTSAVEQIARTEDLTPLPVEGDDEIARLATAFNAMLVALSASRDRQRRLVADAGHELRTPLTSLRTNLDLLTQADTTGGLPTEQREELLGDVRAQLEELSTLVGDLVELARDEPLTHVVETFDLAEVVDRAVGRVRLRAPRTQLDVVTLPWWVVGETGAVERAVTNLLDNAAKWSPAGSTVTVRLANGVLTVDDEGPGIDPADLPHVFERFYRSRESRSMPGSGLGLAIVHQVVSRHAGAVQAGRAPSGGARFTLWLPGGPEHPAARAPGGVPTERMRSATPRGDTTSPPAT</sequence>
<dbReference type="Pfam" id="PF02518">
    <property type="entry name" value="HATPase_c"/>
    <property type="match status" value="1"/>
</dbReference>
<dbReference type="AlphaFoldDB" id="A0A930VC37"/>
<evidence type="ECO:0000256" key="8">
    <source>
        <dbReference type="ARBA" id="ARBA00022989"/>
    </source>
</evidence>
<dbReference type="SMART" id="SM00387">
    <property type="entry name" value="HATPase_c"/>
    <property type="match status" value="1"/>
</dbReference>
<keyword evidence="9" id="KW-0902">Two-component regulatory system</keyword>
<dbReference type="PRINTS" id="PR00344">
    <property type="entry name" value="BCTRLSENSOR"/>
</dbReference>
<dbReference type="InterPro" id="IPR004358">
    <property type="entry name" value="Sig_transdc_His_kin-like_C"/>
</dbReference>
<keyword evidence="6 12" id="KW-0812">Transmembrane</keyword>
<evidence type="ECO:0000256" key="12">
    <source>
        <dbReference type="SAM" id="Phobius"/>
    </source>
</evidence>
<dbReference type="CDD" id="cd06225">
    <property type="entry name" value="HAMP"/>
    <property type="match status" value="1"/>
</dbReference>
<dbReference type="PANTHER" id="PTHR45436">
    <property type="entry name" value="SENSOR HISTIDINE KINASE YKOH"/>
    <property type="match status" value="1"/>
</dbReference>
<keyword evidence="4" id="KW-0597">Phosphoprotein</keyword>
<dbReference type="CDD" id="cd00082">
    <property type="entry name" value="HisKA"/>
    <property type="match status" value="1"/>
</dbReference>
<dbReference type="CDD" id="cd00075">
    <property type="entry name" value="HATPase"/>
    <property type="match status" value="1"/>
</dbReference>
<dbReference type="GO" id="GO:0000155">
    <property type="term" value="F:phosphorelay sensor kinase activity"/>
    <property type="evidence" value="ECO:0007669"/>
    <property type="project" value="InterPro"/>
</dbReference>
<evidence type="ECO:0000256" key="11">
    <source>
        <dbReference type="SAM" id="MobiDB-lite"/>
    </source>
</evidence>
<evidence type="ECO:0000256" key="2">
    <source>
        <dbReference type="ARBA" id="ARBA00004236"/>
    </source>
</evidence>
<evidence type="ECO:0000256" key="3">
    <source>
        <dbReference type="ARBA" id="ARBA00012438"/>
    </source>
</evidence>
<gene>
    <name evidence="15" type="ORF">ISU07_01770</name>
</gene>
<dbReference type="Proteomes" id="UP000640489">
    <property type="component" value="Unassembled WGS sequence"/>
</dbReference>
<accession>A0A930VC37</accession>
<dbReference type="SUPFAM" id="SSF47384">
    <property type="entry name" value="Homodimeric domain of signal transducing histidine kinase"/>
    <property type="match status" value="1"/>
</dbReference>
<keyword evidence="7 15" id="KW-0418">Kinase</keyword>
<evidence type="ECO:0000313" key="16">
    <source>
        <dbReference type="Proteomes" id="UP000640489"/>
    </source>
</evidence>
<evidence type="ECO:0000256" key="7">
    <source>
        <dbReference type="ARBA" id="ARBA00022777"/>
    </source>
</evidence>
<dbReference type="InterPro" id="IPR036097">
    <property type="entry name" value="HisK_dim/P_sf"/>
</dbReference>
<evidence type="ECO:0000256" key="5">
    <source>
        <dbReference type="ARBA" id="ARBA00022679"/>
    </source>
</evidence>
<feature type="region of interest" description="Disordered" evidence="11">
    <location>
        <begin position="429"/>
        <end position="463"/>
    </location>
</feature>
<dbReference type="InterPro" id="IPR005467">
    <property type="entry name" value="His_kinase_dom"/>
</dbReference>
<dbReference type="InterPro" id="IPR003660">
    <property type="entry name" value="HAMP_dom"/>
</dbReference>
<dbReference type="PROSITE" id="PS50109">
    <property type="entry name" value="HIS_KIN"/>
    <property type="match status" value="1"/>
</dbReference>
<dbReference type="InterPro" id="IPR050428">
    <property type="entry name" value="TCS_sensor_his_kinase"/>
</dbReference>
<dbReference type="SMART" id="SM00304">
    <property type="entry name" value="HAMP"/>
    <property type="match status" value="1"/>
</dbReference>
<keyword evidence="16" id="KW-1185">Reference proteome</keyword>
<evidence type="ECO:0000256" key="4">
    <source>
        <dbReference type="ARBA" id="ARBA00022553"/>
    </source>
</evidence>
<dbReference type="Pfam" id="PF00672">
    <property type="entry name" value="HAMP"/>
    <property type="match status" value="1"/>
</dbReference>